<dbReference type="SUPFAM" id="SSF56801">
    <property type="entry name" value="Acetyl-CoA synthetase-like"/>
    <property type="match status" value="2"/>
</dbReference>
<dbReference type="CDD" id="cd19544">
    <property type="entry name" value="E-C_NRPS"/>
    <property type="match status" value="2"/>
</dbReference>
<dbReference type="InterPro" id="IPR023213">
    <property type="entry name" value="CAT-like_dom_sf"/>
</dbReference>
<dbReference type="EMBL" id="QUSW01000006">
    <property type="protein sequence ID" value="RQP22622.1"/>
    <property type="molecule type" value="Genomic_DNA"/>
</dbReference>
<dbReference type="Gene3D" id="1.10.1200.10">
    <property type="entry name" value="ACP-like"/>
    <property type="match status" value="2"/>
</dbReference>
<dbReference type="Gene3D" id="2.30.38.10">
    <property type="entry name" value="Luciferase, Domain 3"/>
    <property type="match status" value="2"/>
</dbReference>
<dbReference type="CDD" id="cd05930">
    <property type="entry name" value="A_NRPS"/>
    <property type="match status" value="1"/>
</dbReference>
<dbReference type="Gene3D" id="3.30.300.30">
    <property type="match status" value="2"/>
</dbReference>
<comment type="caution">
    <text evidence="6">The sequence shown here is derived from an EMBL/GenBank/DDBJ whole genome shotgun (WGS) entry which is preliminary data.</text>
</comment>
<feature type="domain" description="Carrier" evidence="5">
    <location>
        <begin position="1050"/>
        <end position="1124"/>
    </location>
</feature>
<evidence type="ECO:0000313" key="7">
    <source>
        <dbReference type="Proteomes" id="UP000267464"/>
    </source>
</evidence>
<evidence type="ECO:0000313" key="6">
    <source>
        <dbReference type="EMBL" id="RQP22622.1"/>
    </source>
</evidence>
<reference evidence="6 7" key="1">
    <citation type="submission" date="2018-08" db="EMBL/GenBank/DDBJ databases">
        <authorList>
            <person name="Khan S.A."/>
            <person name="Jeon C.O."/>
            <person name="Chun B.H."/>
            <person name="Jeong S.E."/>
        </authorList>
    </citation>
    <scope>NUCLEOTIDE SEQUENCE [LARGE SCALE GENOMIC DNA]</scope>
    <source>
        <strain evidence="6 7">S-16</strain>
    </source>
</reference>
<feature type="non-terminal residue" evidence="6">
    <location>
        <position position="2699"/>
    </location>
</feature>
<dbReference type="InterPro" id="IPR025110">
    <property type="entry name" value="AMP-bd_C"/>
</dbReference>
<dbReference type="GO" id="GO:0044550">
    <property type="term" value="P:secondary metabolite biosynthetic process"/>
    <property type="evidence" value="ECO:0007669"/>
    <property type="project" value="UniProtKB-ARBA"/>
</dbReference>
<dbReference type="NCBIfam" id="TIGR01733">
    <property type="entry name" value="AA-adenyl-dom"/>
    <property type="match status" value="2"/>
</dbReference>
<dbReference type="InterPro" id="IPR020845">
    <property type="entry name" value="AMP-binding_CS"/>
</dbReference>
<evidence type="ECO:0000259" key="5">
    <source>
        <dbReference type="PROSITE" id="PS50075"/>
    </source>
</evidence>
<dbReference type="FunFam" id="3.30.559.10:FF:000012">
    <property type="entry name" value="Non-ribosomal peptide synthetase"/>
    <property type="match status" value="1"/>
</dbReference>
<dbReference type="InterPro" id="IPR000873">
    <property type="entry name" value="AMP-dep_synth/lig_dom"/>
</dbReference>
<reference evidence="6 7" key="2">
    <citation type="submission" date="2018-12" db="EMBL/GenBank/DDBJ databases">
        <title>Rhizobacter gummiphilus sp. nov., a rubber-degrading bacterium isolated from the soil of a botanical garden in Japan.</title>
        <authorList>
            <person name="Shunsuke S.S."/>
        </authorList>
    </citation>
    <scope>NUCLEOTIDE SEQUENCE [LARGE SCALE GENOMIC DNA]</scope>
    <source>
        <strain evidence="6 7">S-16</strain>
    </source>
</reference>
<dbReference type="PROSITE" id="PS00455">
    <property type="entry name" value="AMP_BINDING"/>
    <property type="match status" value="2"/>
</dbReference>
<dbReference type="Pfam" id="PF00501">
    <property type="entry name" value="AMP-binding"/>
    <property type="match status" value="2"/>
</dbReference>
<dbReference type="OrthoDB" id="6297021at2"/>
<evidence type="ECO:0000256" key="4">
    <source>
        <dbReference type="ARBA" id="ARBA00022553"/>
    </source>
</evidence>
<dbReference type="Gene3D" id="3.30.559.30">
    <property type="entry name" value="Nonribosomal peptide synthetase, condensation domain"/>
    <property type="match status" value="3"/>
</dbReference>
<proteinExistence type="inferred from homology"/>
<gene>
    <name evidence="6" type="ORF">DZC73_20150</name>
</gene>
<keyword evidence="7" id="KW-1185">Reference proteome</keyword>
<evidence type="ECO:0000256" key="2">
    <source>
        <dbReference type="ARBA" id="ARBA00006432"/>
    </source>
</evidence>
<dbReference type="CDD" id="cd19531">
    <property type="entry name" value="LCL_NRPS-like"/>
    <property type="match status" value="1"/>
</dbReference>
<dbReference type="Gene3D" id="1.10.10.1830">
    <property type="entry name" value="Non-ribosomal peptide synthase, adenylation domain"/>
    <property type="match status" value="1"/>
</dbReference>
<dbReference type="SUPFAM" id="SSF52777">
    <property type="entry name" value="CoA-dependent acyltransferases"/>
    <property type="match status" value="6"/>
</dbReference>
<dbReference type="SMART" id="SM00823">
    <property type="entry name" value="PKS_PP"/>
    <property type="match status" value="2"/>
</dbReference>
<sequence>MKLTELVDALAERSIQLRRDGDELVVRADAGKVEPHLVPGLREHKNALLGMLSRHGGDWWDPGARITPEMLPLVQLTQAQIDGIAGATPGGAANIQDIYPLAPLQEGILFHHRMVRTRDPYLQHALYGFQTRERLDEYAAALQAVIDRHDILRTAIHWEGLPDPVQVVQRRSALVVTEVGIDVDGADAVEQLRARFDPRHFRLDIREAPMLRLFVAHDAANGRWLSLMLFHHLCVDHTTIEVIQDEVAAFMLGQTGQLPTPLPFRNFVAQARLGVAMEEHEAFFREMLADVDEPTTPYGLVDVQGDGRGIAEFRREVDSPLARRLRERARALGVSAASLFHVAWAQVLARVSGRDDVVFGTLMLGRMQGGSGADRVLGLFINTLPVRIHVGDDSAPASVRRTHALLTRLLRHEHAPLALAQRCSAVAAPAPLFSALLNYRHTTQPQAGSARNTLGIEFLGGEERTNYPFTLSVDDLGEGFTLTAQVQAPAQPQRVCELMHTALEQLVLALESTSDAALRSLDVMPAAERHEQLVSWNETQADYPSGECLHWLVEAHARTQPQAPAVVHGERALDYAQLNAQANRLAHHLLGLGVKPGQRVAILMARSIEIVVAELAVLKCAAVFVTLDQNAPDERQAFIVRDCEAQVVLCAAGLALPVMDGVQRCDVEDLPWDALPSHDPQLPMDSEAPAHVTYTSGSTGNPKGVVVPHRAIGRVSLNNGYADFRPSDRFAYVSNPAWDANTLEVWVPLLNGMCVVVFDQDEVLSPQRLREGLIRHRVNAAWLTVGLFNQYADVLADVFGQLRFLLVGGDALDPRIVAKVLRSNPPQNLINGYGPTETTVFAATHRLTEVPEGAHSIPIGRPIANTRIYLLDRHLRPVPTGVVGEICIGGAGLACGYLHQPELTAERFVADPFRPGELMYRSGDLGRRLADGNIDFAGRNDFQVKVRGFRIELGEIEARLGEHPAIGEMAVLVREDEPGRKRIVAYYTSDDVALDAKTLREHLMPRLPDYMLPAAYVRLAALPLTINGKLDRRALPAPDDAAIAASGYEAPVGEVEATLARIWAEELKLDRVGRNDNFFELGGHSLLAVRVIERMRQAGVSADVRVMFSAPTLSALAQSVGGEHAAAAVPPNGIVPGCDTITPDMLPLVALDDAEIARIVDRVPGGAANVQDIYPLAPLQEGILFHHLLVKQGDPYLLHALLAFDSRERIERHVGALQHVVDRHDILRTAVHWEGVREPVQVVWRNAPLAIEEVALDTADGDVAGQLLARFDPRRHRIDIRQAPLLRIVVAHDAANSRWVMLQLFHHLAIDHTALEQAHAEVRAVLLGQGEQLPEPLPFRNFVAQTRLNVDAEEREAFFRSMLHDVQEPTAPFGLVDARGDGDRLGEARLRLAQGLAGRLRSKARAWGVGAASVCHLAWAMVLARLSGRDDVVFGTVLFGRMQGGEGADRALGLFINTLPLRVGLDQLSVADGVRRVQALLAGLMRHEHASLAMAQRCSGVKAPLPLFSSLLNYRHTTSVNDEAANEAWEGMEYLSSAERTNYPLALSVDDLGEGFELVAQAVAPVDAARVCAYMNEALAGLVTAMESAPDMPLQAIDLLPSAERERMLVTWNATQSVIETGRCVHELIEAQAWQRGASVAVSCEGQALSYAELDAQANQLAHHLRRLGVGAEQRVAVCMQRSVQMVVALLAVWKAGGAYVPLDPAYPQARLAHMMGDSAPRALLTDRAVRERLPALDVPVIELDAVQRAWERESRDPVDSGVTPSNLAYVIYTSGSTGQPKGVMVEHRHLANLIGWHCQAFELKVGDRASSVAGFGFDAVVWEMWPALSVGAQLCMPGPQCGQDPQALLAWWEQEALDVSFLPTPIAEHAFATGHGHRTLRRLLIGGDRLRQMPARALGFELVNNYGPTEATVVATSGVLQPGVPVLHIGRPIANTAIYLLDEHRRPVPQGVAGELYIGGAQVARGYLNQPQLTSERFVSDPFAGAGARMYRTGDLARYLEDGSIEFLGRNDAQVKVRGVRIELGEIEAALLAHEAVSQAVVVAREDAGETRLVAYCTAPEGVVLEAAQLKQWLQRTLAQHMLPQAVVQLAALPLTANGKIDRQALPAPQDGADPSRAYEAPVGDTEARLAQIWAEVLRVERVGRHDNFFELGGHSLSAVSMSSRAAQSFGVQIDLANLFAHPVLSDLAAHLQSAGRSELPPLTRCRRDAPIPASFAQQRLWYLATMEGASHAYHVPLALRLKGVLDRAVLRRAFDRIVARHEALRTTFDMVDGRLMQRIAPQDMAHVALRESRLDRHADAEAELSRLSMEEASAPFDLETGPLMRARLVVLGNEEHVLLLTLHHIVSDGWSIGVLVDELGALYAAYAQGREDPLPPLAIQYADHAAWQRGWLAGPAGEERAAYWREALAGAPVLLTLPTDRPRPARQDHAGASVPVVLDATLSAELRAFSQRHGVSLFMTLLAAWAIVMGRCAGQQDVVIGTPSANRRGQDIEKLIGFFVNTLAVRLDLGGHPSVAQFLAHVKTQALDSQACEDLPFEQVVELVNPARSTSHTPLFQVTFTWQGGQPVTLDLPGLTLEPVAHGHEAAKYDLSLLLAESGEQITGGLVYASALFERETVERFVGYLHHALRAMLDDEAETLDELELLSERERERQLVQWNATETEYPRHAGVHELFEAQAHHSPKTVAVVDLQGEVSY</sequence>
<comment type="similarity">
    <text evidence="2">Belongs to the ATP-dependent AMP-binding enzyme family.</text>
</comment>
<dbReference type="FunFam" id="2.30.38.10:FF:000001">
    <property type="entry name" value="Non-ribosomal peptide synthetase PvdI"/>
    <property type="match status" value="2"/>
</dbReference>
<dbReference type="Gene3D" id="3.30.559.10">
    <property type="entry name" value="Chloramphenicol acetyltransferase-like domain"/>
    <property type="match status" value="3"/>
</dbReference>
<dbReference type="GO" id="GO:0031177">
    <property type="term" value="F:phosphopantetheine binding"/>
    <property type="evidence" value="ECO:0007669"/>
    <property type="project" value="InterPro"/>
</dbReference>
<dbReference type="PANTHER" id="PTHR45527">
    <property type="entry name" value="NONRIBOSOMAL PEPTIDE SYNTHETASE"/>
    <property type="match status" value="1"/>
</dbReference>
<dbReference type="InterPro" id="IPR036736">
    <property type="entry name" value="ACP-like_sf"/>
</dbReference>
<dbReference type="PROSITE" id="PS00012">
    <property type="entry name" value="PHOSPHOPANTETHEINE"/>
    <property type="match status" value="1"/>
</dbReference>
<dbReference type="NCBIfam" id="NF003417">
    <property type="entry name" value="PRK04813.1"/>
    <property type="match status" value="2"/>
</dbReference>
<dbReference type="Proteomes" id="UP000267464">
    <property type="component" value="Unassembled WGS sequence"/>
</dbReference>
<dbReference type="InterPro" id="IPR009081">
    <property type="entry name" value="PP-bd_ACP"/>
</dbReference>
<comment type="cofactor">
    <cofactor evidence="1">
        <name>pantetheine 4'-phosphate</name>
        <dbReference type="ChEBI" id="CHEBI:47942"/>
    </cofactor>
</comment>
<dbReference type="Pfam" id="PF13193">
    <property type="entry name" value="AMP-binding_C"/>
    <property type="match status" value="2"/>
</dbReference>
<dbReference type="RefSeq" id="WP_124542187.1">
    <property type="nucleotide sequence ID" value="NZ_QUSW01000006.1"/>
</dbReference>
<accession>A0A3N7IUW4</accession>
<dbReference type="InterPro" id="IPR020806">
    <property type="entry name" value="PKS_PP-bd"/>
</dbReference>
<dbReference type="InterPro" id="IPR045851">
    <property type="entry name" value="AMP-bd_C_sf"/>
</dbReference>
<dbReference type="InterPro" id="IPR006162">
    <property type="entry name" value="Ppantetheine_attach_site"/>
</dbReference>
<dbReference type="GO" id="GO:0005737">
    <property type="term" value="C:cytoplasm"/>
    <property type="evidence" value="ECO:0007669"/>
    <property type="project" value="TreeGrafter"/>
</dbReference>
<organism evidence="6 7">
    <name type="scientific">Piscinibacter terrae</name>
    <dbReference type="NCBI Taxonomy" id="2496871"/>
    <lineage>
        <taxon>Bacteria</taxon>
        <taxon>Pseudomonadati</taxon>
        <taxon>Pseudomonadota</taxon>
        <taxon>Betaproteobacteria</taxon>
        <taxon>Burkholderiales</taxon>
        <taxon>Sphaerotilaceae</taxon>
        <taxon>Piscinibacter</taxon>
    </lineage>
</organism>
<dbReference type="GO" id="GO:0003824">
    <property type="term" value="F:catalytic activity"/>
    <property type="evidence" value="ECO:0007669"/>
    <property type="project" value="InterPro"/>
</dbReference>
<evidence type="ECO:0000256" key="3">
    <source>
        <dbReference type="ARBA" id="ARBA00022450"/>
    </source>
</evidence>
<keyword evidence="3" id="KW-0596">Phosphopantetheine</keyword>
<dbReference type="FunFam" id="3.40.50.980:FF:000001">
    <property type="entry name" value="Non-ribosomal peptide synthetase"/>
    <property type="match status" value="2"/>
</dbReference>
<dbReference type="Gene3D" id="3.40.50.980">
    <property type="match status" value="4"/>
</dbReference>
<dbReference type="InterPro" id="IPR001242">
    <property type="entry name" value="Condensation_dom"/>
</dbReference>
<dbReference type="InterPro" id="IPR044894">
    <property type="entry name" value="TubC_N_sf"/>
</dbReference>
<name>A0A3N7IUW4_9BURK</name>
<dbReference type="InterPro" id="IPR010071">
    <property type="entry name" value="AA_adenyl_dom"/>
</dbReference>
<dbReference type="FunFam" id="3.30.300.30:FF:000010">
    <property type="entry name" value="Enterobactin synthetase component F"/>
    <property type="match status" value="2"/>
</dbReference>
<dbReference type="FunFam" id="1.10.1200.10:FF:000005">
    <property type="entry name" value="Nonribosomal peptide synthetase 1"/>
    <property type="match status" value="2"/>
</dbReference>
<dbReference type="PROSITE" id="PS50075">
    <property type="entry name" value="CARRIER"/>
    <property type="match status" value="2"/>
</dbReference>
<dbReference type="Pfam" id="PF00550">
    <property type="entry name" value="PP-binding"/>
    <property type="match status" value="2"/>
</dbReference>
<feature type="domain" description="Carrier" evidence="5">
    <location>
        <begin position="2122"/>
        <end position="2197"/>
    </location>
</feature>
<keyword evidence="4" id="KW-0597">Phosphoprotein</keyword>
<dbReference type="GO" id="GO:0043041">
    <property type="term" value="P:amino acid activation for nonribosomal peptide biosynthetic process"/>
    <property type="evidence" value="ECO:0007669"/>
    <property type="project" value="TreeGrafter"/>
</dbReference>
<dbReference type="CDD" id="cd12117">
    <property type="entry name" value="A_NRPS_Srf_like"/>
    <property type="match status" value="1"/>
</dbReference>
<protein>
    <submittedName>
        <fullName evidence="6">Amino acid adenylation domain-containing protein</fullName>
    </submittedName>
</protein>
<dbReference type="PANTHER" id="PTHR45527:SF1">
    <property type="entry name" value="FATTY ACID SYNTHASE"/>
    <property type="match status" value="1"/>
</dbReference>
<dbReference type="SUPFAM" id="SSF47336">
    <property type="entry name" value="ACP-like"/>
    <property type="match status" value="2"/>
</dbReference>
<evidence type="ECO:0000256" key="1">
    <source>
        <dbReference type="ARBA" id="ARBA00001957"/>
    </source>
</evidence>
<dbReference type="Pfam" id="PF00668">
    <property type="entry name" value="Condensation"/>
    <property type="match status" value="3"/>
</dbReference>
<dbReference type="FunFam" id="3.40.50.12780:FF:000012">
    <property type="entry name" value="Non-ribosomal peptide synthetase"/>
    <property type="match status" value="1"/>
</dbReference>